<evidence type="ECO:0000256" key="3">
    <source>
        <dbReference type="ARBA" id="ARBA00012438"/>
    </source>
</evidence>
<dbReference type="InterPro" id="IPR001610">
    <property type="entry name" value="PAC"/>
</dbReference>
<evidence type="ECO:0000313" key="25">
    <source>
        <dbReference type="EMBL" id="SOD99901.1"/>
    </source>
</evidence>
<dbReference type="Pfam" id="PF08447">
    <property type="entry name" value="PAS_3"/>
    <property type="match status" value="2"/>
</dbReference>
<dbReference type="PROSITE" id="PS50113">
    <property type="entry name" value="PAC"/>
    <property type="match status" value="2"/>
</dbReference>
<dbReference type="PANTHER" id="PTHR45339:SF3">
    <property type="entry name" value="HISTIDINE KINASE"/>
    <property type="match status" value="1"/>
</dbReference>
<evidence type="ECO:0000259" key="24">
    <source>
        <dbReference type="PROSITE" id="PS50894"/>
    </source>
</evidence>
<keyword evidence="26" id="KW-1185">Reference proteome</keyword>
<dbReference type="Gene3D" id="3.30.565.10">
    <property type="entry name" value="Histidine kinase-like ATPase, C-terminal domain"/>
    <property type="match status" value="1"/>
</dbReference>
<feature type="modified residue" description="4-aspartylphosphate" evidence="16">
    <location>
        <position position="1104"/>
    </location>
</feature>
<dbReference type="Proteomes" id="UP000219621">
    <property type="component" value="Unassembled WGS sequence"/>
</dbReference>
<dbReference type="GO" id="GO:0005886">
    <property type="term" value="C:plasma membrane"/>
    <property type="evidence" value="ECO:0007669"/>
    <property type="project" value="UniProtKB-SubCell"/>
</dbReference>
<feature type="domain" description="PAS" evidence="22">
    <location>
        <begin position="384"/>
        <end position="456"/>
    </location>
</feature>
<keyword evidence="5" id="KW-0808">Transferase</keyword>
<dbReference type="InterPro" id="IPR036097">
    <property type="entry name" value="HisK_dim/P_sf"/>
</dbReference>
<keyword evidence="4 16" id="KW-0597">Phosphoprotein</keyword>
<dbReference type="SUPFAM" id="SSF47226">
    <property type="entry name" value="Histidine-containing phosphotransfer domain, HPT domain"/>
    <property type="match status" value="1"/>
</dbReference>
<dbReference type="CDD" id="cd17546">
    <property type="entry name" value="REC_hyHK_CKI1_RcsC-like"/>
    <property type="match status" value="1"/>
</dbReference>
<accession>A0A286GWM3</accession>
<dbReference type="InterPro" id="IPR000700">
    <property type="entry name" value="PAS-assoc_C"/>
</dbReference>
<evidence type="ECO:0000256" key="16">
    <source>
        <dbReference type="PROSITE-ProRule" id="PRU00169"/>
    </source>
</evidence>
<dbReference type="FunFam" id="3.30.565.10:FF:000010">
    <property type="entry name" value="Sensor histidine kinase RcsC"/>
    <property type="match status" value="1"/>
</dbReference>
<evidence type="ECO:0000313" key="26">
    <source>
        <dbReference type="Proteomes" id="UP000219621"/>
    </source>
</evidence>
<dbReference type="InterPro" id="IPR001789">
    <property type="entry name" value="Sig_transdc_resp-reg_receiver"/>
</dbReference>
<feature type="domain" description="PAS" evidence="22">
    <location>
        <begin position="642"/>
        <end position="694"/>
    </location>
</feature>
<keyword evidence="17" id="KW-0175">Coiled coil</keyword>
<evidence type="ECO:0000256" key="14">
    <source>
        <dbReference type="ARBA" id="ARBA00070616"/>
    </source>
</evidence>
<dbReference type="InterPro" id="IPR036890">
    <property type="entry name" value="HATPase_C_sf"/>
</dbReference>
<feature type="transmembrane region" description="Helical" evidence="18">
    <location>
        <begin position="307"/>
        <end position="328"/>
    </location>
</feature>
<dbReference type="InterPro" id="IPR003594">
    <property type="entry name" value="HATPase_dom"/>
</dbReference>
<dbReference type="PANTHER" id="PTHR45339">
    <property type="entry name" value="HYBRID SIGNAL TRANSDUCTION HISTIDINE KINASE J"/>
    <property type="match status" value="1"/>
</dbReference>
<reference evidence="25 26" key="1">
    <citation type="submission" date="2017-09" db="EMBL/GenBank/DDBJ databases">
        <authorList>
            <person name="Ehlers B."/>
            <person name="Leendertz F.H."/>
        </authorList>
    </citation>
    <scope>NUCLEOTIDE SEQUENCE [LARGE SCALE GENOMIC DNA]</scope>
    <source>
        <strain evidence="25 26">USBA 140</strain>
    </source>
</reference>
<dbReference type="InterPro" id="IPR000014">
    <property type="entry name" value="PAS"/>
</dbReference>
<dbReference type="GO" id="GO:0000155">
    <property type="term" value="F:phosphorelay sensor kinase activity"/>
    <property type="evidence" value="ECO:0007669"/>
    <property type="project" value="InterPro"/>
</dbReference>
<dbReference type="Pfam" id="PF02518">
    <property type="entry name" value="HATPase_c"/>
    <property type="match status" value="1"/>
</dbReference>
<proteinExistence type="predicted"/>
<dbReference type="SMART" id="SM00388">
    <property type="entry name" value="HisKA"/>
    <property type="match status" value="1"/>
</dbReference>
<evidence type="ECO:0000256" key="6">
    <source>
        <dbReference type="ARBA" id="ARBA00022692"/>
    </source>
</evidence>
<keyword evidence="9" id="KW-0067">ATP-binding</keyword>
<keyword evidence="8" id="KW-0418">Kinase</keyword>
<dbReference type="SMART" id="SM00387">
    <property type="entry name" value="HATPase_c"/>
    <property type="match status" value="1"/>
</dbReference>
<dbReference type="PROSITE" id="PS50894">
    <property type="entry name" value="HPT"/>
    <property type="match status" value="1"/>
</dbReference>
<dbReference type="PROSITE" id="PS50112">
    <property type="entry name" value="PAS"/>
    <property type="match status" value="3"/>
</dbReference>
<evidence type="ECO:0000256" key="1">
    <source>
        <dbReference type="ARBA" id="ARBA00000085"/>
    </source>
</evidence>
<evidence type="ECO:0000256" key="2">
    <source>
        <dbReference type="ARBA" id="ARBA00004370"/>
    </source>
</evidence>
<dbReference type="SUPFAM" id="SSF52172">
    <property type="entry name" value="CheY-like"/>
    <property type="match status" value="1"/>
</dbReference>
<dbReference type="PROSITE" id="PS50110">
    <property type="entry name" value="RESPONSE_REGULATORY"/>
    <property type="match status" value="1"/>
</dbReference>
<feature type="coiled-coil region" evidence="17">
    <location>
        <begin position="771"/>
        <end position="801"/>
    </location>
</feature>
<evidence type="ECO:0000256" key="17">
    <source>
        <dbReference type="SAM" id="Coils"/>
    </source>
</evidence>
<keyword evidence="6 18" id="KW-0812">Transmembrane</keyword>
<dbReference type="Gene3D" id="3.30.450.20">
    <property type="entry name" value="PAS domain"/>
    <property type="match status" value="3"/>
</dbReference>
<feature type="domain" description="HPt" evidence="24">
    <location>
        <begin position="1220"/>
        <end position="1317"/>
    </location>
</feature>
<dbReference type="SMART" id="SM00086">
    <property type="entry name" value="PAC"/>
    <property type="match status" value="3"/>
</dbReference>
<dbReference type="InterPro" id="IPR035965">
    <property type="entry name" value="PAS-like_dom_sf"/>
</dbReference>
<protein>
    <recommendedName>
        <fullName evidence="14">Sensor protein FixL</fullName>
        <ecNumber evidence="3">2.7.13.3</ecNumber>
    </recommendedName>
</protein>
<sequence>MTIRTVLVGALCAMLAAHAWFVGTTLLDLWQSQTVADDLRREARVTRHLVDGAQAMAYERGLTASILKGLAIQPEELAARRRATQDGLEAALAALPPGDPAEQVLREGTADLRRLRTDVDAALAASVTAAAAAREPWLRQASAFVRRLEDTVLDRSPPPTTERELLLRWHAVQQSLRFRVVMGQDGSRLNTVAYDGRILPLEEIGEHDRYFGHIKESFETLQRMRADQPELGPFLDAVQDMYWARFVPLRDDILAEARAGRPPPVAGDALVAAILPAVDSIVRLIHGSLDRAEAAAGEQAAATRRALVVNGAFFFGYLAVAAGVLVLVQRRIIGPIAGMVSRLATEDDGRAGSVTPAAADGDEVRILGRAVDGFLVGRALLRQSEQRFKMAVEAASDGIWDWDLVTGRIWFSPQWKAQLGYRDDEIENTLEAWRTLIYPEDAEAALRLVDAYAAGHVPVFEMVQRFRHKDGHTVYIRSRAVHEKDAGGAPVRMVGAHTDITDQTLALTALQASEAKFRNLATQVPGVIYQWEEHPDGRRGFIYVSPRSAELLGVAPADLVDDWRGLPLHPDDRVGFTDSLQAAVAEVRDWEFEGRLLLAGDRVRWWRTHSRPERLPDGGLLFTGVILDISEQKRAQQALADKERELSSILASVVDGIITIDASGIMRSANPAAERIFGFAAADMLGRNVRMLMPAAIAEAHDGYIGAFVRTGEPRIIGIGRTVTGRRADGTEFPLDLSISQSTLDGTRLFTGIVRDATERVRYQEELEFSRSVMEDRAAELATLAEELEAARIESENANEAKSRFLAMMSHELRTPMTGVLGMADLLLASQLEARQRTWVDMLRRSGATLLTLLDDILDFSKIEAGQLTIEQVDYSPAAILHEVVQLLATRASEKGVVLEVHEDAAPPPAVVGDPTRLRQVLFNLVGNAVKFTEAGRVVVRLGAADRLAGDGWRLRFEVVDTGIGMTDEQMARLFKPFSQADSSTTRRFGGTGLGLAISRSLAEAMGGAIGCTSRPGHGSTFWFTAVVRDGSPLRLAQGHDDSALLSTPAAQRLRILVAEDNDTNRLLLTEALTGQGHEVVAVENGALAVEATTQYRFDIVLMDMQMPVLDGLGAARAIRATEAAPGTLPIVALTADVLMARHEAAGGDVLSAVLTKPIDWARLDSTMRRLTASRVGTLADTEALGGVASAPPSDGAAEPPDAMPVLAPDWLGDWAARLPPPRLRAILQSLVDRIDRPLADLDAALEAADAAAVGRCGHALAGLASQFGLLRLAGLGRTLQDLAAREDVDAAAALRPRLAQEIAAARDAVAERMERETTTP</sequence>
<feature type="domain" description="PAC" evidence="23">
    <location>
        <begin position="460"/>
        <end position="512"/>
    </location>
</feature>
<evidence type="ECO:0000256" key="12">
    <source>
        <dbReference type="ARBA" id="ARBA00023136"/>
    </source>
</evidence>
<dbReference type="Pfam" id="PF01627">
    <property type="entry name" value="Hpt"/>
    <property type="match status" value="1"/>
</dbReference>
<evidence type="ECO:0000256" key="4">
    <source>
        <dbReference type="ARBA" id="ARBA00022553"/>
    </source>
</evidence>
<evidence type="ECO:0000256" key="5">
    <source>
        <dbReference type="ARBA" id="ARBA00022679"/>
    </source>
</evidence>
<evidence type="ECO:0000256" key="19">
    <source>
        <dbReference type="SAM" id="SignalP"/>
    </source>
</evidence>
<evidence type="ECO:0000256" key="11">
    <source>
        <dbReference type="ARBA" id="ARBA00023012"/>
    </source>
</evidence>
<dbReference type="SUPFAM" id="SSF55874">
    <property type="entry name" value="ATPase domain of HSP90 chaperone/DNA topoisomerase II/histidine kinase"/>
    <property type="match status" value="1"/>
</dbReference>
<evidence type="ECO:0000256" key="13">
    <source>
        <dbReference type="ARBA" id="ARBA00059827"/>
    </source>
</evidence>
<feature type="domain" description="PAC" evidence="23">
    <location>
        <begin position="590"/>
        <end position="641"/>
    </location>
</feature>
<dbReference type="Pfam" id="PF00512">
    <property type="entry name" value="HisKA"/>
    <property type="match status" value="1"/>
</dbReference>
<dbReference type="SMART" id="SM00448">
    <property type="entry name" value="REC"/>
    <property type="match status" value="1"/>
</dbReference>
<feature type="domain" description="PAS" evidence="22">
    <location>
        <begin position="513"/>
        <end position="587"/>
    </location>
</feature>
<evidence type="ECO:0000259" key="23">
    <source>
        <dbReference type="PROSITE" id="PS50113"/>
    </source>
</evidence>
<dbReference type="InterPro" id="IPR008207">
    <property type="entry name" value="Sig_transdc_His_kin_Hpt_dom"/>
</dbReference>
<dbReference type="PROSITE" id="PS50109">
    <property type="entry name" value="HIS_KIN"/>
    <property type="match status" value="1"/>
</dbReference>
<keyword evidence="11" id="KW-0902">Two-component regulatory system</keyword>
<keyword evidence="7" id="KW-0547">Nucleotide-binding</keyword>
<feature type="domain" description="Response regulatory" evidence="21">
    <location>
        <begin position="1055"/>
        <end position="1172"/>
    </location>
</feature>
<keyword evidence="12 18" id="KW-0472">Membrane</keyword>
<evidence type="ECO:0000256" key="8">
    <source>
        <dbReference type="ARBA" id="ARBA00022777"/>
    </source>
</evidence>
<dbReference type="Gene3D" id="1.10.287.130">
    <property type="match status" value="1"/>
</dbReference>
<comment type="subcellular location">
    <subcellularLocation>
        <location evidence="2">Membrane</location>
    </subcellularLocation>
</comment>
<evidence type="ECO:0000256" key="9">
    <source>
        <dbReference type="ARBA" id="ARBA00022840"/>
    </source>
</evidence>
<dbReference type="Gene3D" id="1.20.120.160">
    <property type="entry name" value="HPT domain"/>
    <property type="match status" value="1"/>
</dbReference>
<dbReference type="FunFam" id="1.10.287.130:FF:000004">
    <property type="entry name" value="Ethylene receptor 1"/>
    <property type="match status" value="1"/>
</dbReference>
<dbReference type="SUPFAM" id="SSF47384">
    <property type="entry name" value="Homodimeric domain of signal transducing histidine kinase"/>
    <property type="match status" value="1"/>
</dbReference>
<evidence type="ECO:0000256" key="18">
    <source>
        <dbReference type="SAM" id="Phobius"/>
    </source>
</evidence>
<organism evidence="25 26">
    <name type="scientific">Caenispirillum bisanense</name>
    <dbReference type="NCBI Taxonomy" id="414052"/>
    <lineage>
        <taxon>Bacteria</taxon>
        <taxon>Pseudomonadati</taxon>
        <taxon>Pseudomonadota</taxon>
        <taxon>Alphaproteobacteria</taxon>
        <taxon>Rhodospirillales</taxon>
        <taxon>Novispirillaceae</taxon>
        <taxon>Caenispirillum</taxon>
    </lineage>
</organism>
<dbReference type="InterPro" id="IPR036641">
    <property type="entry name" value="HPT_dom_sf"/>
</dbReference>
<feature type="chain" id="PRO_5012109039" description="Sensor protein FixL" evidence="19">
    <location>
        <begin position="20"/>
        <end position="1321"/>
    </location>
</feature>
<dbReference type="CDD" id="cd16922">
    <property type="entry name" value="HATPase_EvgS-ArcB-TorS-like"/>
    <property type="match status" value="1"/>
</dbReference>
<gene>
    <name evidence="25" type="ORF">SAMN05421508_11085</name>
</gene>
<dbReference type="InterPro" id="IPR003661">
    <property type="entry name" value="HisK_dim/P_dom"/>
</dbReference>
<dbReference type="EC" id="2.7.13.3" evidence="3"/>
<dbReference type="Pfam" id="PF00072">
    <property type="entry name" value="Response_reg"/>
    <property type="match status" value="1"/>
</dbReference>
<comment type="catalytic activity">
    <reaction evidence="1">
        <text>ATP + protein L-histidine = ADP + protein N-phospho-L-histidine.</text>
        <dbReference type="EC" id="2.7.13.3"/>
    </reaction>
</comment>
<dbReference type="SMART" id="SM00091">
    <property type="entry name" value="PAS"/>
    <property type="match status" value="3"/>
</dbReference>
<name>A0A286GWM3_9PROT</name>
<dbReference type="InterPro" id="IPR005467">
    <property type="entry name" value="His_kinase_dom"/>
</dbReference>
<evidence type="ECO:0000259" key="21">
    <source>
        <dbReference type="PROSITE" id="PS50110"/>
    </source>
</evidence>
<dbReference type="InterPro" id="IPR011006">
    <property type="entry name" value="CheY-like_superfamily"/>
</dbReference>
<evidence type="ECO:0000259" key="22">
    <source>
        <dbReference type="PROSITE" id="PS50112"/>
    </source>
</evidence>
<comment type="function">
    <text evidence="13">Putative oxygen sensor; modulates the activity of FixJ, a transcriptional activator of nitrogen fixation fixK gene. FixL probably acts as a kinase that phosphorylates FixJ.</text>
</comment>
<evidence type="ECO:0000256" key="15">
    <source>
        <dbReference type="PROSITE-ProRule" id="PRU00110"/>
    </source>
</evidence>
<feature type="domain" description="Histidine kinase" evidence="20">
    <location>
        <begin position="808"/>
        <end position="1030"/>
    </location>
</feature>
<dbReference type="InterPro" id="IPR013655">
    <property type="entry name" value="PAS_fold_3"/>
</dbReference>
<dbReference type="NCBIfam" id="TIGR00229">
    <property type="entry name" value="sensory_box"/>
    <property type="match status" value="2"/>
</dbReference>
<feature type="modified residue" description="Phosphohistidine" evidence="15">
    <location>
        <position position="1259"/>
    </location>
</feature>
<dbReference type="FunFam" id="3.30.450.20:FF:000060">
    <property type="entry name" value="Sensor protein FixL"/>
    <property type="match status" value="1"/>
</dbReference>
<keyword evidence="10 18" id="KW-1133">Transmembrane helix</keyword>
<dbReference type="Pfam" id="PF13426">
    <property type="entry name" value="PAS_9"/>
    <property type="match status" value="1"/>
</dbReference>
<evidence type="ECO:0000256" key="7">
    <source>
        <dbReference type="ARBA" id="ARBA00022741"/>
    </source>
</evidence>
<dbReference type="RefSeq" id="WP_101614026.1">
    <property type="nucleotide sequence ID" value="NZ_OCNJ01000010.1"/>
</dbReference>
<dbReference type="InterPro" id="IPR004358">
    <property type="entry name" value="Sig_transdc_His_kin-like_C"/>
</dbReference>
<evidence type="ECO:0000256" key="10">
    <source>
        <dbReference type="ARBA" id="ARBA00022989"/>
    </source>
</evidence>
<dbReference type="Gene3D" id="3.40.50.2300">
    <property type="match status" value="1"/>
</dbReference>
<dbReference type="PRINTS" id="PR00344">
    <property type="entry name" value="BCTRLSENSOR"/>
</dbReference>
<feature type="signal peptide" evidence="19">
    <location>
        <begin position="1"/>
        <end position="19"/>
    </location>
</feature>
<dbReference type="GO" id="GO:0005524">
    <property type="term" value="F:ATP binding"/>
    <property type="evidence" value="ECO:0007669"/>
    <property type="project" value="UniProtKB-KW"/>
</dbReference>
<dbReference type="CDD" id="cd00082">
    <property type="entry name" value="HisKA"/>
    <property type="match status" value="1"/>
</dbReference>
<dbReference type="EMBL" id="OCNJ01000010">
    <property type="protein sequence ID" value="SOD99901.1"/>
    <property type="molecule type" value="Genomic_DNA"/>
</dbReference>
<evidence type="ECO:0000259" key="20">
    <source>
        <dbReference type="PROSITE" id="PS50109"/>
    </source>
</evidence>
<dbReference type="CDD" id="cd00130">
    <property type="entry name" value="PAS"/>
    <property type="match status" value="3"/>
</dbReference>
<keyword evidence="19" id="KW-0732">Signal</keyword>
<dbReference type="SUPFAM" id="SSF55785">
    <property type="entry name" value="PYP-like sensor domain (PAS domain)"/>
    <property type="match status" value="3"/>
</dbReference>